<dbReference type="InterPro" id="IPR041102">
    <property type="entry name" value="UvrA_inter"/>
</dbReference>
<dbReference type="Pfam" id="PF17760">
    <property type="entry name" value="UvrA_inter"/>
    <property type="match status" value="1"/>
</dbReference>
<dbReference type="GO" id="GO:0009380">
    <property type="term" value="C:excinuclease repair complex"/>
    <property type="evidence" value="ECO:0007669"/>
    <property type="project" value="InterPro"/>
</dbReference>
<evidence type="ECO:0000256" key="8">
    <source>
        <dbReference type="ARBA" id="ARBA00022771"/>
    </source>
</evidence>
<evidence type="ECO:0000313" key="19">
    <source>
        <dbReference type="Proteomes" id="UP000177376"/>
    </source>
</evidence>
<evidence type="ECO:0000256" key="13">
    <source>
        <dbReference type="ARBA" id="ARBA00023204"/>
    </source>
</evidence>
<keyword evidence="8" id="KW-0863">Zinc-finger</keyword>
<dbReference type="Gene3D" id="3.40.50.300">
    <property type="entry name" value="P-loop containing nucleotide triphosphate hydrolases"/>
    <property type="match status" value="3"/>
</dbReference>
<keyword evidence="5" id="KW-0547">Nucleotide-binding</keyword>
<evidence type="ECO:0000256" key="10">
    <source>
        <dbReference type="ARBA" id="ARBA00022840"/>
    </source>
</evidence>
<dbReference type="AlphaFoldDB" id="A0A1G1YNX4"/>
<dbReference type="PANTHER" id="PTHR43152">
    <property type="entry name" value="UVRABC SYSTEM PROTEIN A"/>
    <property type="match status" value="1"/>
</dbReference>
<keyword evidence="3" id="KW-0479">Metal-binding</keyword>
<dbReference type="SUPFAM" id="SSF52540">
    <property type="entry name" value="P-loop containing nucleoside triphosphate hydrolases"/>
    <property type="match status" value="2"/>
</dbReference>
<dbReference type="InterPro" id="IPR004602">
    <property type="entry name" value="UvrA"/>
</dbReference>
<evidence type="ECO:0000313" key="18">
    <source>
        <dbReference type="EMBL" id="OGY53137.1"/>
    </source>
</evidence>
<gene>
    <name evidence="18" type="ORF">A3A02_00270</name>
</gene>
<evidence type="ECO:0000256" key="11">
    <source>
        <dbReference type="ARBA" id="ARBA00022881"/>
    </source>
</evidence>
<dbReference type="Gene3D" id="1.20.1580.10">
    <property type="entry name" value="ABC transporter ATPase like domain"/>
    <property type="match status" value="3"/>
</dbReference>
<dbReference type="GO" id="GO:0005737">
    <property type="term" value="C:cytoplasm"/>
    <property type="evidence" value="ECO:0007669"/>
    <property type="project" value="UniProtKB-SubCell"/>
</dbReference>
<evidence type="ECO:0000256" key="4">
    <source>
        <dbReference type="ARBA" id="ARBA00022737"/>
    </source>
</evidence>
<dbReference type="GO" id="GO:0003677">
    <property type="term" value="F:DNA binding"/>
    <property type="evidence" value="ECO:0007669"/>
    <property type="project" value="UniProtKB-KW"/>
</dbReference>
<dbReference type="InterPro" id="IPR027417">
    <property type="entry name" value="P-loop_NTPase"/>
</dbReference>
<dbReference type="PROSITE" id="PS00211">
    <property type="entry name" value="ABC_TRANSPORTER_1"/>
    <property type="match status" value="2"/>
</dbReference>
<keyword evidence="2" id="KW-0963">Cytoplasm</keyword>
<reference evidence="18 19" key="1">
    <citation type="journal article" date="2016" name="Nat. Commun.">
        <title>Thousands of microbial genomes shed light on interconnected biogeochemical processes in an aquifer system.</title>
        <authorList>
            <person name="Anantharaman K."/>
            <person name="Brown C.T."/>
            <person name="Hug L.A."/>
            <person name="Sharon I."/>
            <person name="Castelle C.J."/>
            <person name="Probst A.J."/>
            <person name="Thomas B.C."/>
            <person name="Singh A."/>
            <person name="Wilkins M.J."/>
            <person name="Karaoz U."/>
            <person name="Brodie E.L."/>
            <person name="Williams K.H."/>
            <person name="Hubbard S.S."/>
            <person name="Banfield J.F."/>
        </authorList>
    </citation>
    <scope>NUCLEOTIDE SEQUENCE [LARGE SCALE GENOMIC DNA]</scope>
</reference>
<evidence type="ECO:0000256" key="16">
    <source>
        <dbReference type="ARBA" id="ARBA00042156"/>
    </source>
</evidence>
<protein>
    <recommendedName>
        <fullName evidence="15">UvrABC system protein A</fullName>
    </recommendedName>
    <alternativeName>
        <fullName evidence="16">Excinuclease ABC subunit A</fullName>
    </alternativeName>
</protein>
<evidence type="ECO:0000256" key="5">
    <source>
        <dbReference type="ARBA" id="ARBA00022741"/>
    </source>
</evidence>
<dbReference type="GO" id="GO:0004518">
    <property type="term" value="F:nuclease activity"/>
    <property type="evidence" value="ECO:0007669"/>
    <property type="project" value="UniProtKB-KW"/>
</dbReference>
<dbReference type="EMBL" id="MHIM01000004">
    <property type="protein sequence ID" value="OGY53137.1"/>
    <property type="molecule type" value="Genomic_DNA"/>
</dbReference>
<name>A0A1G1YNX4_9BACT</name>
<keyword evidence="6" id="KW-0227">DNA damage</keyword>
<keyword evidence="4" id="KW-0677">Repeat</keyword>
<keyword evidence="9" id="KW-0862">Zinc</keyword>
<evidence type="ECO:0000256" key="7">
    <source>
        <dbReference type="ARBA" id="ARBA00022769"/>
    </source>
</evidence>
<comment type="similarity">
    <text evidence="14">Belongs to the ABC transporter superfamily. UvrA family.</text>
</comment>
<dbReference type="Proteomes" id="UP000177376">
    <property type="component" value="Unassembled WGS sequence"/>
</dbReference>
<keyword evidence="7" id="KW-0228">DNA excision</keyword>
<keyword evidence="12" id="KW-0238">DNA-binding</keyword>
<proteinExistence type="inferred from homology"/>
<evidence type="ECO:0000256" key="12">
    <source>
        <dbReference type="ARBA" id="ARBA00023125"/>
    </source>
</evidence>
<evidence type="ECO:0000256" key="14">
    <source>
        <dbReference type="ARBA" id="ARBA00038000"/>
    </source>
</evidence>
<dbReference type="InterPro" id="IPR017871">
    <property type="entry name" value="ABC_transporter-like_CS"/>
</dbReference>
<evidence type="ECO:0000259" key="17">
    <source>
        <dbReference type="PROSITE" id="PS50893"/>
    </source>
</evidence>
<feature type="domain" description="ABC transporter" evidence="17">
    <location>
        <begin position="546"/>
        <end position="911"/>
    </location>
</feature>
<accession>A0A1G1YNX4</accession>
<keyword evidence="13" id="KW-0234">DNA repair</keyword>
<evidence type="ECO:0000256" key="9">
    <source>
        <dbReference type="ARBA" id="ARBA00022833"/>
    </source>
</evidence>
<dbReference type="PANTHER" id="PTHR43152:SF3">
    <property type="entry name" value="UVRABC SYSTEM PROTEIN A"/>
    <property type="match status" value="1"/>
</dbReference>
<evidence type="ECO:0000256" key="6">
    <source>
        <dbReference type="ARBA" id="ARBA00022763"/>
    </source>
</evidence>
<dbReference type="PROSITE" id="PS50893">
    <property type="entry name" value="ABC_TRANSPORTER_2"/>
    <property type="match status" value="1"/>
</dbReference>
<dbReference type="GO" id="GO:0005524">
    <property type="term" value="F:ATP binding"/>
    <property type="evidence" value="ECO:0007669"/>
    <property type="project" value="UniProtKB-KW"/>
</dbReference>
<dbReference type="InterPro" id="IPR003439">
    <property type="entry name" value="ABC_transporter-like_ATP-bd"/>
</dbReference>
<dbReference type="GO" id="GO:0016887">
    <property type="term" value="F:ATP hydrolysis activity"/>
    <property type="evidence" value="ECO:0007669"/>
    <property type="project" value="InterPro"/>
</dbReference>
<evidence type="ECO:0000256" key="1">
    <source>
        <dbReference type="ARBA" id="ARBA00004496"/>
    </source>
</evidence>
<comment type="subcellular location">
    <subcellularLocation>
        <location evidence="1">Cytoplasm</location>
    </subcellularLocation>
</comment>
<evidence type="ECO:0000256" key="3">
    <source>
        <dbReference type="ARBA" id="ARBA00022723"/>
    </source>
</evidence>
<keyword evidence="10" id="KW-0067">ATP-binding</keyword>
<keyword evidence="11" id="KW-0267">Excision nuclease</keyword>
<dbReference type="GO" id="GO:0006289">
    <property type="term" value="P:nucleotide-excision repair"/>
    <property type="evidence" value="ECO:0007669"/>
    <property type="project" value="InterPro"/>
</dbReference>
<dbReference type="Gene3D" id="3.30.190.20">
    <property type="match status" value="1"/>
</dbReference>
<sequence length="915" mass="102136">MKDQITIRGARVHNLKNVDLAIPHNQLVVFTGVSGSGKSSLAYDTIFAEGQRRYIESLSPYARQFLGQMKPADVDEIIGLAPSISIDQKALSHNPRSTVGTLTEIYDYLRVLYARLGEVYCPKCGRKIDKLALDEMIDIIKNRAKELNEEYVTILAPVVVDRKGEYYQLLYDYLNLGFSEARIDGKFHSLHEKVKLARHSKHSIDIVIDKVMINDESRLSEAVENAINYTNGLVVALFNNNSPLTKGKKIKSSPYQREAGKGWPKISATTPKPLLGKEGITLEFLLSSNWTCPHDGFAFPEVEPRLFSFNSPHGACEKCHGLGKLELWENKKKLAEEGQEVGEYRNQYEKAVELCQACEGQRLRPESLSVRVSGKNIAQVSAISIEQAYDFFITYHNKMTARQKDIAENVVIEIADRLDFLLQVGLNYLSLSREAETLSGGEAQRIRLGSQIGSHLSKTLYVLDEPTIGLHERDTERLIKTLKSLKEQGNSVIIVEHDERTIRASDFFVDLGPLAGSQGGQVVAIGETQELLKKNNPQKSLTLEYLRGERVIETASHRRTATSEAIKIIGARANNLKNVQVDIPLRKMVCLTGVSGSGKSSLLYDVLYKNVQKIKANPPLAAPTSSAFRATSFRAGEDYRKRELEDVAKILGTEYINRVVVVDQSPIGRTPRSNPATYTGIFTPVREFFALLPESRERGYTLSRFSFNRPGGRCEACAGAGSNLIEMHFLPAVTVECEVCHGKRFNRETLQVKYKGKNISEVLALTIDEAIGYFDSHYQITDKLKVLQEVGLGYLQLGQSATTLSGGEAQRIKLARELTHTLGRKTLYLLDEPTVGLHYHDIELLLKVLNKLIDRQNSIAVIEHNMHIIHAADYVIDLGPEGGDRGGYLVAKGTPEEIINNDKSVTGKYLKEYLK</sequence>
<dbReference type="GO" id="GO:0008270">
    <property type="term" value="F:zinc ion binding"/>
    <property type="evidence" value="ECO:0007669"/>
    <property type="project" value="UniProtKB-KW"/>
</dbReference>
<organism evidence="18 19">
    <name type="scientific">Candidatus Buchananbacteria bacterium RIFCSPLOWO2_01_FULL_39_33</name>
    <dbReference type="NCBI Taxonomy" id="1797543"/>
    <lineage>
        <taxon>Bacteria</taxon>
        <taxon>Candidatus Buchananiibacteriota</taxon>
    </lineage>
</organism>
<evidence type="ECO:0000256" key="2">
    <source>
        <dbReference type="ARBA" id="ARBA00022490"/>
    </source>
</evidence>
<comment type="caution">
    <text evidence="18">The sequence shown here is derived from an EMBL/GenBank/DDBJ whole genome shotgun (WGS) entry which is preliminary data.</text>
</comment>
<evidence type="ECO:0000256" key="15">
    <source>
        <dbReference type="ARBA" id="ARBA00039316"/>
    </source>
</evidence>
<dbReference type="NCBIfam" id="TIGR00630">
    <property type="entry name" value="uvra"/>
    <property type="match status" value="1"/>
</dbReference>